<gene>
    <name evidence="2" type="ORF">HUF19_08790</name>
</gene>
<sequence>MLKRPSSSSDDVPVSPALLAKIYQAEWLAITLVAGCSLYLLARAILS</sequence>
<keyword evidence="1" id="KW-0472">Membrane</keyword>
<evidence type="ECO:0000256" key="1">
    <source>
        <dbReference type="SAM" id="Phobius"/>
    </source>
</evidence>
<keyword evidence="3" id="KW-1185">Reference proteome</keyword>
<organism evidence="2 3">
    <name type="scientific">Thalassolituus hydrocarboniclasticus</name>
    <dbReference type="NCBI Taxonomy" id="2742796"/>
    <lineage>
        <taxon>Bacteria</taxon>
        <taxon>Pseudomonadati</taxon>
        <taxon>Pseudomonadota</taxon>
        <taxon>Gammaproteobacteria</taxon>
        <taxon>Oceanospirillales</taxon>
        <taxon>Oceanospirillaceae</taxon>
        <taxon>Thalassolituus</taxon>
    </lineage>
</organism>
<keyword evidence="1" id="KW-1133">Transmembrane helix</keyword>
<feature type="transmembrane region" description="Helical" evidence="1">
    <location>
        <begin position="27"/>
        <end position="46"/>
    </location>
</feature>
<evidence type="ECO:0000313" key="2">
    <source>
        <dbReference type="EMBL" id="UXD87524.1"/>
    </source>
</evidence>
<evidence type="ECO:0000313" key="3">
    <source>
        <dbReference type="Proteomes" id="UP001065322"/>
    </source>
</evidence>
<dbReference type="RefSeq" id="WP_260999434.1">
    <property type="nucleotide sequence ID" value="NZ_CP054475.1"/>
</dbReference>
<accession>A0ABY6AAQ8</accession>
<reference evidence="3" key="1">
    <citation type="submission" date="2020-06" db="EMBL/GenBank/DDBJ databases">
        <title>Thalassolituus marinus alknpb1M-1, a hydrocarbon-degrading bacterium isolated from the deep-sea overlying water using an in-situ strategy from the South China Sea basin.</title>
        <authorList>
            <person name="Dong C."/>
            <person name="Chen Y."/>
            <person name="Shao Z."/>
        </authorList>
    </citation>
    <scope>NUCLEOTIDE SEQUENCE [LARGE SCALE GENOMIC DNA]</scope>
    <source>
        <strain evidence="3">alknpb1M-1</strain>
    </source>
</reference>
<dbReference type="Proteomes" id="UP001065322">
    <property type="component" value="Chromosome"/>
</dbReference>
<protein>
    <submittedName>
        <fullName evidence="2">Uncharacterized protein</fullName>
    </submittedName>
</protein>
<keyword evidence="1" id="KW-0812">Transmembrane</keyword>
<dbReference type="EMBL" id="CP054475">
    <property type="protein sequence ID" value="UXD87524.1"/>
    <property type="molecule type" value="Genomic_DNA"/>
</dbReference>
<proteinExistence type="predicted"/>
<name>A0ABY6AAQ8_9GAMM</name>